<feature type="compositionally biased region" description="Low complexity" evidence="1">
    <location>
        <begin position="657"/>
        <end position="679"/>
    </location>
</feature>
<reference evidence="2 3" key="1">
    <citation type="submission" date="2015-07" db="EMBL/GenBank/DDBJ databases">
        <title>High-quality genome of monoxenous trypanosomatid Leptomonas pyrrhocoris.</title>
        <authorList>
            <person name="Flegontov P."/>
            <person name="Butenko A."/>
            <person name="Firsov S."/>
            <person name="Vlcek C."/>
            <person name="Logacheva M.D."/>
            <person name="Field M."/>
            <person name="Filatov D."/>
            <person name="Flegontova O."/>
            <person name="Gerasimov E."/>
            <person name="Jackson A.P."/>
            <person name="Kelly S."/>
            <person name="Opperdoes F."/>
            <person name="O'Reilly A."/>
            <person name="Votypka J."/>
            <person name="Yurchenko V."/>
            <person name="Lukes J."/>
        </authorList>
    </citation>
    <scope>NUCLEOTIDE SEQUENCE [LARGE SCALE GENOMIC DNA]</scope>
    <source>
        <strain evidence="2">H10</strain>
    </source>
</reference>
<evidence type="ECO:0000313" key="2">
    <source>
        <dbReference type="EMBL" id="KPA79925.1"/>
    </source>
</evidence>
<dbReference type="RefSeq" id="XP_015658363.1">
    <property type="nucleotide sequence ID" value="XM_015802847.1"/>
</dbReference>
<feature type="region of interest" description="Disordered" evidence="1">
    <location>
        <begin position="795"/>
        <end position="899"/>
    </location>
</feature>
<evidence type="ECO:0000256" key="1">
    <source>
        <dbReference type="SAM" id="MobiDB-lite"/>
    </source>
</evidence>
<dbReference type="RefSeq" id="XP_015658364.1">
    <property type="nucleotide sequence ID" value="XM_015802848.1"/>
</dbReference>
<dbReference type="VEuPathDB" id="TriTrypDB:LpyrH10_09_0790"/>
<protein>
    <submittedName>
        <fullName evidence="2">Uncharacterized protein</fullName>
    </submittedName>
</protein>
<dbReference type="EMBL" id="LGTL01000009">
    <property type="protein sequence ID" value="KPA79925.1"/>
    <property type="molecule type" value="Genomic_DNA"/>
</dbReference>
<dbReference type="GeneID" id="26905270"/>
<accession>A0A0M9G0L9</accession>
<feature type="region of interest" description="Disordered" evidence="1">
    <location>
        <begin position="973"/>
        <end position="1001"/>
    </location>
</feature>
<name>A0A0M9G0L9_LEPPY</name>
<sequence length="1130" mass="121412">MFAGLVATASSRSSSDSSTTPASPLSSEERFCPDKASTADGPAPSFHSPLHTDASSSSSPHTAGRQVARTSLEFLSPFSVGGYSSPSTGVRYRRPYTAQSDHSPSLQRSWESVAAGEEEGNERGDFAGEYNADLSPSPPRDHGSYLFERAAQQEHGRAQHMKEAGQPSWEVPAECRATLSPRSPSRHSSSSQEGTRLEKLAKQRSSSSSSVSSAAPREGEFFHAQREPQQRRLPLPSASPDTLSGPRAGPCVTPGRVSLSSRPVITSPPPPTHHAAEQNAVVPEDLLSPVTPPSPAAAPHSAPTPGDRGADTHHFGLRERSGTHEGRTLPSSTPTSSSAAASLSSVSTPCAPPFDSPPDSAMKRPLDTVTTEAADAVPFAPSAETDAPVLQMTAAAVPNSHDSNPLLFGVQYTEEEHRVQLETQETEERRCLFRAYKAVLTLYRMWAAEAAERAASNAENDVFMRIDGHSSTPRLVADRAGAVHFPSSSFDRKATESLNSSAASTAERVQRFLHASIDSARERRSGSATTTATADVTAAPMRRSITPTITYGGSYREEERQLPHPQDHPLPSAALTHALSSSAVSSSSSPQASRFLEYSSMLAPEARAPPTDSSNNPIGLPHRQWARLLRRQPARLFSPWRVDESERRTSPRKETTSTEAAPASSSSTRRGSGGTRFSSPLIPRIRRTSPLGTRIAATATTTTPPPLPSPHSFTSDDEVNRDACRRAEEPRPWASQTSQPPPSSAIPDAFVHLWSRRAEAEDDRRDGGAPAGSPLYGASLSPALVRSPRVALADTSSVLPRSTRRRTPPWNPSPNLRSTSAASRGVSAAADDAPNDGLPAPLLGFAPNKAFHQRQRATSLSPPSRASSFEEAVAPTAHTTLFSSSSARTSEEGRRRRERLSSYVQYKRFFDAVYGADRRSPVRAKDQRHHSQQQWPPSYSFYASAEGGEGHRVLEQGSPSLPRHSALRYADRGHQAISASSVPPQHSTVLTSSRTWSPDVYPRRAVPHPAAACSEPSKVRPSASLTPPFGSGRAALGCDASLSSDMYAARLSRLCTLEKLCRAELQRRWLEDQNALLHRFIIEGTVTLQRARAASERSTVVSAAASHGRTSAGDVVANACAWTFIPNEVE</sequence>
<feature type="compositionally biased region" description="Polar residues" evidence="1">
    <location>
        <begin position="856"/>
        <end position="867"/>
    </location>
</feature>
<keyword evidence="3" id="KW-1185">Reference proteome</keyword>
<dbReference type="Proteomes" id="UP000037923">
    <property type="component" value="Unassembled WGS sequence"/>
</dbReference>
<dbReference type="OrthoDB" id="266174at2759"/>
<comment type="caution">
    <text evidence="2">The sequence shown here is derived from an EMBL/GenBank/DDBJ whole genome shotgun (WGS) entry which is preliminary data.</text>
</comment>
<feature type="compositionally biased region" description="Low complexity" evidence="1">
    <location>
        <begin position="328"/>
        <end position="349"/>
    </location>
</feature>
<evidence type="ECO:0000313" key="3">
    <source>
        <dbReference type="Proteomes" id="UP000037923"/>
    </source>
</evidence>
<feature type="compositionally biased region" description="Low complexity" evidence="1">
    <location>
        <begin position="180"/>
        <end position="191"/>
    </location>
</feature>
<feature type="region of interest" description="Disordered" evidence="1">
    <location>
        <begin position="640"/>
        <end position="779"/>
    </location>
</feature>
<dbReference type="EMBL" id="LGTL01000009">
    <property type="protein sequence ID" value="KPA79924.1"/>
    <property type="molecule type" value="Genomic_DNA"/>
</dbReference>
<feature type="compositionally biased region" description="Basic and acidic residues" evidence="1">
    <location>
        <begin position="756"/>
        <end position="767"/>
    </location>
</feature>
<feature type="compositionally biased region" description="Polar residues" evidence="1">
    <location>
        <begin position="813"/>
        <end position="822"/>
    </location>
</feature>
<feature type="compositionally biased region" description="Low complexity" evidence="1">
    <location>
        <begin position="7"/>
        <end position="26"/>
    </location>
</feature>
<dbReference type="OMA" id="QRRCMED"/>
<proteinExistence type="predicted"/>
<feature type="compositionally biased region" description="Polar residues" evidence="1">
    <location>
        <begin position="97"/>
        <end position="110"/>
    </location>
</feature>
<feature type="region of interest" description="Disordered" evidence="1">
    <location>
        <begin position="1"/>
        <end position="364"/>
    </location>
</feature>
<organism evidence="2 3">
    <name type="scientific">Leptomonas pyrrhocoris</name>
    <name type="common">Firebug parasite</name>
    <dbReference type="NCBI Taxonomy" id="157538"/>
    <lineage>
        <taxon>Eukaryota</taxon>
        <taxon>Discoba</taxon>
        <taxon>Euglenozoa</taxon>
        <taxon>Kinetoplastea</taxon>
        <taxon>Metakinetoplastina</taxon>
        <taxon>Trypanosomatida</taxon>
        <taxon>Trypanosomatidae</taxon>
        <taxon>Leishmaniinae</taxon>
        <taxon>Leptomonas</taxon>
    </lineage>
</organism>
<feature type="compositionally biased region" description="Low complexity" evidence="1">
    <location>
        <begin position="528"/>
        <end position="539"/>
    </location>
</feature>
<feature type="compositionally biased region" description="Basic and acidic residues" evidence="1">
    <location>
        <begin position="308"/>
        <end position="327"/>
    </location>
</feature>
<feature type="compositionally biased region" description="Polar residues" evidence="1">
    <location>
        <begin position="977"/>
        <end position="996"/>
    </location>
</feature>
<feature type="compositionally biased region" description="Basic and acidic residues" evidence="1">
    <location>
        <begin position="217"/>
        <end position="230"/>
    </location>
</feature>
<gene>
    <name evidence="2" type="ORF">ABB37_04979</name>
</gene>
<feature type="compositionally biased region" description="Basic and acidic residues" evidence="1">
    <location>
        <begin position="151"/>
        <end position="163"/>
    </location>
</feature>
<feature type="compositionally biased region" description="Basic and acidic residues" evidence="1">
    <location>
        <begin position="641"/>
        <end position="656"/>
    </location>
</feature>
<dbReference type="AlphaFoldDB" id="A0A0M9G0L9"/>
<feature type="region of interest" description="Disordered" evidence="1">
    <location>
        <begin position="517"/>
        <end position="545"/>
    </location>
</feature>
<feature type="compositionally biased region" description="Basic and acidic residues" evidence="1">
    <location>
        <begin position="718"/>
        <end position="731"/>
    </location>
</feature>